<dbReference type="AlphaFoldDB" id="C6BWE1"/>
<name>C6BWE1_MARSD</name>
<dbReference type="HOGENOM" id="CLU_2022964_0_0_7"/>
<reference evidence="1 2" key="1">
    <citation type="submission" date="2009-06" db="EMBL/GenBank/DDBJ databases">
        <title>Complete sequence of Desulfovibrio salexigens DSM 2638.</title>
        <authorList>
            <consortium name="US DOE Joint Genome Institute"/>
            <person name="Lucas S."/>
            <person name="Copeland A."/>
            <person name="Lapidus A."/>
            <person name="Glavina del Rio T."/>
            <person name="Tice H."/>
            <person name="Bruce D."/>
            <person name="Goodwin L."/>
            <person name="Pitluck S."/>
            <person name="Munk A.C."/>
            <person name="Brettin T."/>
            <person name="Detter J.C."/>
            <person name="Han C."/>
            <person name="Tapia R."/>
            <person name="Larimer F."/>
            <person name="Land M."/>
            <person name="Hauser L."/>
            <person name="Kyrpides N."/>
            <person name="Anderson I."/>
            <person name="Wall J.D."/>
            <person name="Arkin A.P."/>
            <person name="Dehal P."/>
            <person name="Chivian D."/>
            <person name="Giles B."/>
            <person name="Hazen T.C."/>
        </authorList>
    </citation>
    <scope>NUCLEOTIDE SEQUENCE [LARGE SCALE GENOMIC DNA]</scope>
    <source>
        <strain evidence="2">ATCC 14822 / DSM 2638 / NCIMB 8403 / VKM B-1763</strain>
    </source>
</reference>
<protein>
    <submittedName>
        <fullName evidence="1">CopG domain protein DNA-binding domain protein</fullName>
    </submittedName>
</protein>
<keyword evidence="1" id="KW-0238">DNA-binding</keyword>
<evidence type="ECO:0000313" key="1">
    <source>
        <dbReference type="EMBL" id="ACS78385.1"/>
    </source>
</evidence>
<dbReference type="GO" id="GO:0003677">
    <property type="term" value="F:DNA binding"/>
    <property type="evidence" value="ECO:0007669"/>
    <property type="project" value="UniProtKB-KW"/>
</dbReference>
<organism evidence="1 2">
    <name type="scientific">Maridesulfovibrio salexigens (strain ATCC 14822 / DSM 2638 / NCIMB 8403 / VKM B-1763)</name>
    <name type="common">Desulfovibrio salexigens</name>
    <dbReference type="NCBI Taxonomy" id="526222"/>
    <lineage>
        <taxon>Bacteria</taxon>
        <taxon>Pseudomonadati</taxon>
        <taxon>Thermodesulfobacteriota</taxon>
        <taxon>Desulfovibrionia</taxon>
        <taxon>Desulfovibrionales</taxon>
        <taxon>Desulfovibrionaceae</taxon>
        <taxon>Maridesulfovibrio</taxon>
    </lineage>
</organism>
<keyword evidence="2" id="KW-1185">Reference proteome</keyword>
<proteinExistence type="predicted"/>
<dbReference type="KEGG" id="dsa:Desal_0318"/>
<dbReference type="EMBL" id="CP001649">
    <property type="protein sequence ID" value="ACS78385.1"/>
    <property type="molecule type" value="Genomic_DNA"/>
</dbReference>
<accession>C6BWE1</accession>
<sequence length="122" mass="14034">MNKSVNLKTRITEELHESVKVRAEKEGVSVSHLTRDLIKFGLDEISQADKKMLQQTHQDLCDLMQKNVQIGSNLNQIAYHLNSGKLTDLNELKEAHSEMREQFASTIKAMRTLKSEIDERVR</sequence>
<dbReference type="Proteomes" id="UP000002601">
    <property type="component" value="Chromosome"/>
</dbReference>
<gene>
    <name evidence="1" type="ordered locus">Desal_0318</name>
</gene>
<evidence type="ECO:0000313" key="2">
    <source>
        <dbReference type="Proteomes" id="UP000002601"/>
    </source>
</evidence>
<dbReference type="STRING" id="526222.Desal_0318"/>